<comment type="similarity">
    <text evidence="1 5">Belongs to the FliD family.</text>
</comment>
<evidence type="ECO:0000256" key="5">
    <source>
        <dbReference type="RuleBase" id="RU362066"/>
    </source>
</evidence>
<dbReference type="EMBL" id="SJTG01000005">
    <property type="protein sequence ID" value="TCI06796.1"/>
    <property type="molecule type" value="Genomic_DNA"/>
</dbReference>
<evidence type="ECO:0000256" key="3">
    <source>
        <dbReference type="ARBA" id="ARBA00023054"/>
    </source>
</evidence>
<dbReference type="GO" id="GO:0007155">
    <property type="term" value="P:cell adhesion"/>
    <property type="evidence" value="ECO:0007669"/>
    <property type="project" value="InterPro"/>
</dbReference>
<keyword evidence="10" id="KW-1185">Reference proteome</keyword>
<keyword evidence="5" id="KW-0964">Secreted</keyword>
<evidence type="ECO:0000313" key="10">
    <source>
        <dbReference type="Proteomes" id="UP000291822"/>
    </source>
</evidence>
<gene>
    <name evidence="9" type="ORF">EZM97_29635</name>
</gene>
<reference evidence="9 10" key="1">
    <citation type="submission" date="2019-02" db="EMBL/GenBank/DDBJ databases">
        <title>Dyella amyloliquefaciens sp. nov., isolated from forest soil.</title>
        <authorList>
            <person name="Gao Z.-H."/>
            <person name="Qiu L.-H."/>
        </authorList>
    </citation>
    <scope>NUCLEOTIDE SEQUENCE [LARGE SCALE GENOMIC DNA]</scope>
    <source>
        <strain evidence="9 10">KACC 12747</strain>
    </source>
</reference>
<dbReference type="PANTHER" id="PTHR30288:SF0">
    <property type="entry name" value="FLAGELLAR HOOK-ASSOCIATED PROTEIN 2"/>
    <property type="match status" value="1"/>
</dbReference>
<keyword evidence="9" id="KW-0282">Flagellum</keyword>
<organism evidence="9 10">
    <name type="scientific">Dyella soli</name>
    <dbReference type="NCBI Taxonomy" id="522319"/>
    <lineage>
        <taxon>Bacteria</taxon>
        <taxon>Pseudomonadati</taxon>
        <taxon>Pseudomonadota</taxon>
        <taxon>Gammaproteobacteria</taxon>
        <taxon>Lysobacterales</taxon>
        <taxon>Rhodanobacteraceae</taxon>
        <taxon>Dyella</taxon>
    </lineage>
</organism>
<proteinExistence type="inferred from homology"/>
<feature type="domain" description="Flagellar hook-associated protein 2 C-terminal" evidence="8">
    <location>
        <begin position="261"/>
        <end position="478"/>
    </location>
</feature>
<dbReference type="GO" id="GO:0071973">
    <property type="term" value="P:bacterial-type flagellum-dependent cell motility"/>
    <property type="evidence" value="ECO:0007669"/>
    <property type="project" value="TreeGrafter"/>
</dbReference>
<dbReference type="GO" id="GO:0009421">
    <property type="term" value="C:bacterial-type flagellum filament cap"/>
    <property type="evidence" value="ECO:0007669"/>
    <property type="project" value="InterPro"/>
</dbReference>
<comment type="subcellular location">
    <subcellularLocation>
        <location evidence="5">Secreted</location>
    </subcellularLocation>
    <subcellularLocation>
        <location evidence="5">Bacterial flagellum</location>
    </subcellularLocation>
</comment>
<feature type="domain" description="Flagellar hook-associated protein 2 N-terminal" evidence="7">
    <location>
        <begin position="54"/>
        <end position="155"/>
    </location>
</feature>
<dbReference type="Pfam" id="PF02465">
    <property type="entry name" value="FliD_N"/>
    <property type="match status" value="1"/>
</dbReference>
<sequence length="498" mass="48998">MTTTSATSSSSLGTLLNQLTTSTGSGSSTGSSSGSSSGTTSSAGGTISSAGLGSGLDVNSIVTALVNARKAAPQQQIATRTTQTNNLLTGLSSLNSALGAVQGALAALTSVNTFNSFTGTLAPVGSSASIGTTSTMASAHAGTYTVAVSQLATAQKRTSDAVATGTAVGAGTLSVTIGANTMNIAVSATNSLSDIASAINSSSSNPGVTATIVNGTNGQQLMLSSSKTGVANGFTVAANATSSSGLAALAGKLNTAGSNEAQDAKLSIDGIAVSSASNAVSGAMDGVTLNLTATGSNTLTVAQDNTAATNAIQGFVDAYNSYVTTAASLSSFDTTTGAAGVLLGDATLTAVQRQVSSVLSGAVKGNSFGTLANLGITRNADGTLSTDTSKVSAALQSNPAAVKDLFAGANGYATRLNKAIDAYTSSNGVITTRMNSLNGTLTQLGQQQTALDARMATYQKQLQQQYTALDTLMSSLNNTSSYLTTALDQLNNSNNSKN</sequence>
<dbReference type="GO" id="GO:0005576">
    <property type="term" value="C:extracellular region"/>
    <property type="evidence" value="ECO:0007669"/>
    <property type="project" value="UniProtKB-SubCell"/>
</dbReference>
<dbReference type="Pfam" id="PF07196">
    <property type="entry name" value="Flagellin_IN"/>
    <property type="match status" value="1"/>
</dbReference>
<evidence type="ECO:0000256" key="6">
    <source>
        <dbReference type="SAM" id="MobiDB-lite"/>
    </source>
</evidence>
<comment type="function">
    <text evidence="5">Required for morphogenesis and for the elongation of the flagellar filament by facilitating polymerization of the flagellin monomers at the tip of growing filament. Forms a capping structure, which prevents flagellin subunits (transported through the central channel of the flagellum) from leaking out without polymerization at the distal end.</text>
</comment>
<protein>
    <recommendedName>
        <fullName evidence="5">Flagellar hook-associated protein 2</fullName>
        <shortName evidence="5">HAP2</shortName>
    </recommendedName>
    <alternativeName>
        <fullName evidence="5">Flagellar cap protein</fullName>
    </alternativeName>
</protein>
<dbReference type="InterPro" id="IPR040026">
    <property type="entry name" value="FliD"/>
</dbReference>
<comment type="subunit">
    <text evidence="2 5">Homopentamer.</text>
</comment>
<accession>A0A4R0YEY3</accession>
<keyword evidence="3" id="KW-0175">Coiled coil</keyword>
<comment type="caution">
    <text evidence="9">The sequence shown here is derived from an EMBL/GenBank/DDBJ whole genome shotgun (WGS) entry which is preliminary data.</text>
</comment>
<dbReference type="PANTHER" id="PTHR30288">
    <property type="entry name" value="FLAGELLAR CAP/ASSEMBLY PROTEIN FLID"/>
    <property type="match status" value="1"/>
</dbReference>
<evidence type="ECO:0000259" key="8">
    <source>
        <dbReference type="Pfam" id="PF07195"/>
    </source>
</evidence>
<name>A0A4R0YEY3_9GAMM</name>
<dbReference type="Pfam" id="PF07195">
    <property type="entry name" value="FliD_C"/>
    <property type="match status" value="1"/>
</dbReference>
<dbReference type="InterPro" id="IPR010809">
    <property type="entry name" value="FliD_C"/>
</dbReference>
<evidence type="ECO:0000256" key="2">
    <source>
        <dbReference type="ARBA" id="ARBA00011255"/>
    </source>
</evidence>
<evidence type="ECO:0000256" key="4">
    <source>
        <dbReference type="ARBA" id="ARBA00023143"/>
    </source>
</evidence>
<dbReference type="Proteomes" id="UP000291822">
    <property type="component" value="Unassembled WGS sequence"/>
</dbReference>
<keyword evidence="4 5" id="KW-0975">Bacterial flagellum</keyword>
<feature type="region of interest" description="Disordered" evidence="6">
    <location>
        <begin position="17"/>
        <end position="44"/>
    </location>
</feature>
<dbReference type="InterPro" id="IPR003481">
    <property type="entry name" value="FliD_N"/>
</dbReference>
<evidence type="ECO:0000256" key="1">
    <source>
        <dbReference type="ARBA" id="ARBA00009764"/>
    </source>
</evidence>
<dbReference type="InterPro" id="IPR010810">
    <property type="entry name" value="Flagellin_hook_IN_motif"/>
</dbReference>
<evidence type="ECO:0000259" key="7">
    <source>
        <dbReference type="Pfam" id="PF02465"/>
    </source>
</evidence>
<dbReference type="AlphaFoldDB" id="A0A4R0YEY3"/>
<keyword evidence="9" id="KW-0969">Cilium</keyword>
<dbReference type="RefSeq" id="WP_131411578.1">
    <property type="nucleotide sequence ID" value="NZ_SJTG01000005.1"/>
</dbReference>
<evidence type="ECO:0000313" key="9">
    <source>
        <dbReference type="EMBL" id="TCI06796.1"/>
    </source>
</evidence>
<keyword evidence="9" id="KW-0966">Cell projection</keyword>
<dbReference type="GO" id="GO:0009424">
    <property type="term" value="C:bacterial-type flagellum hook"/>
    <property type="evidence" value="ECO:0007669"/>
    <property type="project" value="UniProtKB-UniRule"/>
</dbReference>